<accession>Q5LP31</accession>
<keyword evidence="2" id="KW-0223">Dioxygenase</keyword>
<proteinExistence type="predicted"/>
<dbReference type="AlphaFoldDB" id="Q5LP31"/>
<reference evidence="2 3" key="2">
    <citation type="journal article" date="2014" name="Stand. Genomic Sci.">
        <title>An updated genome annotation for the model marine bacterium Ruegeria pomeroyi DSS-3.</title>
        <authorList>
            <person name="Rivers A.R."/>
            <person name="Smith C.B."/>
            <person name="Moran M.A."/>
        </authorList>
    </citation>
    <scope>GENOME REANNOTATION</scope>
    <source>
        <strain evidence="3">ATCC 700808 / DSM 15171 / DSS-3</strain>
    </source>
</reference>
<dbReference type="SUPFAM" id="SSF51197">
    <property type="entry name" value="Clavaminate synthase-like"/>
    <property type="match status" value="1"/>
</dbReference>
<dbReference type="PaxDb" id="246200-SPO3021"/>
<organism evidence="2 3">
    <name type="scientific">Ruegeria pomeroyi (strain ATCC 700808 / DSM 15171 / DSS-3)</name>
    <name type="common">Silicibacter pomeroyi</name>
    <dbReference type="NCBI Taxonomy" id="246200"/>
    <lineage>
        <taxon>Bacteria</taxon>
        <taxon>Pseudomonadati</taxon>
        <taxon>Pseudomonadota</taxon>
        <taxon>Alphaproteobacteria</taxon>
        <taxon>Rhodobacterales</taxon>
        <taxon>Roseobacteraceae</taxon>
        <taxon>Ruegeria</taxon>
    </lineage>
</organism>
<name>Q5LP31_RUEPO</name>
<dbReference type="Proteomes" id="UP000001023">
    <property type="component" value="Chromosome"/>
</dbReference>
<dbReference type="PANTHER" id="PTHR20883:SF48">
    <property type="entry name" value="ECTOINE DIOXYGENASE"/>
    <property type="match status" value="1"/>
</dbReference>
<dbReference type="STRING" id="246200.SPO3021"/>
<dbReference type="HOGENOM" id="CLU_048953_9_0_5"/>
<sequence>MLTGKTYRSEPGLCTATLQHSEQTETPMPNPIPTDQGRLSTTQTAQYWQDGFLHPLRVMSEGEAATLRAELEQIERDWLAADLPLPLNMYKRVNAHVVMPLAARIARDPRILDLVEGVLGPDLLVWSAEFFIKEPRTTHVVGMHQDLTYWGMGETPDQVTAWLALSPATVESGCMDFVAGSHKNPILPHTDTYSEHNLLSRGQEIAVDVAETDKTHIELAPGQMSLHHGLTIHGSGPNRSDDRRIGMAIRYLNPNARQLVAERDYAMPARGTDSSGNFIPVEAPARLFAPEALALYERIRADQAKALAQGASSAVPLYQTTG</sequence>
<dbReference type="GO" id="GO:0016706">
    <property type="term" value="F:2-oxoglutarate-dependent dioxygenase activity"/>
    <property type="evidence" value="ECO:0007669"/>
    <property type="project" value="UniProtKB-ARBA"/>
</dbReference>
<dbReference type="Pfam" id="PF05721">
    <property type="entry name" value="PhyH"/>
    <property type="match status" value="1"/>
</dbReference>
<dbReference type="EMBL" id="CP000031">
    <property type="protein sequence ID" value="AAV96257.1"/>
    <property type="molecule type" value="Genomic_DNA"/>
</dbReference>
<dbReference type="PANTHER" id="PTHR20883">
    <property type="entry name" value="PHYTANOYL-COA DIOXYGENASE DOMAIN CONTAINING 1"/>
    <property type="match status" value="1"/>
</dbReference>
<dbReference type="Gene3D" id="2.60.120.620">
    <property type="entry name" value="q2cbj1_9rhob like domain"/>
    <property type="match status" value="1"/>
</dbReference>
<protein>
    <submittedName>
        <fullName evidence="2">Phytanoyl-CoA dioxygenase family protein</fullName>
    </submittedName>
</protein>
<reference evidence="2 3" key="1">
    <citation type="journal article" date="2004" name="Nature">
        <title>Genome sequence of Silicibacter pomeroyi reveals adaptations to the marine environment.</title>
        <authorList>
            <person name="Moran M.A."/>
            <person name="Buchan A."/>
            <person name="Gonzalez J.M."/>
            <person name="Heidelberg J.F."/>
            <person name="Whitman W.B."/>
            <person name="Kiene R.P."/>
            <person name="Henriksen J.R."/>
            <person name="King G.M."/>
            <person name="Belas R."/>
            <person name="Fuqua C."/>
            <person name="Brinkac L."/>
            <person name="Lewis M."/>
            <person name="Johri S."/>
            <person name="Weaver B."/>
            <person name="Pai G."/>
            <person name="Eisen J.A."/>
            <person name="Rahe E."/>
            <person name="Sheldon W.M."/>
            <person name="Ye W."/>
            <person name="Miller T.R."/>
            <person name="Carlton J."/>
            <person name="Rasko D.A."/>
            <person name="Paulsen I.T."/>
            <person name="Ren Q."/>
            <person name="Daugherty S.C."/>
            <person name="Deboy R.T."/>
            <person name="Dodson R.J."/>
            <person name="Durkin A.S."/>
            <person name="Madupu R."/>
            <person name="Nelson W.C."/>
            <person name="Sullivan S.A."/>
            <person name="Rosovitz M.J."/>
            <person name="Haft D.H."/>
            <person name="Selengut J."/>
            <person name="Ward N."/>
        </authorList>
    </citation>
    <scope>NUCLEOTIDE SEQUENCE [LARGE SCALE GENOMIC DNA]</scope>
    <source>
        <strain evidence="3">ATCC 700808 / DSM 15171 / DSS-3</strain>
    </source>
</reference>
<comment type="cofactor">
    <cofactor evidence="1">
        <name>Fe(2+)</name>
        <dbReference type="ChEBI" id="CHEBI:29033"/>
    </cofactor>
</comment>
<keyword evidence="3" id="KW-1185">Reference proteome</keyword>
<dbReference type="GO" id="GO:0005506">
    <property type="term" value="F:iron ion binding"/>
    <property type="evidence" value="ECO:0007669"/>
    <property type="project" value="UniProtKB-ARBA"/>
</dbReference>
<dbReference type="InterPro" id="IPR008775">
    <property type="entry name" value="Phytyl_CoA_dOase-like"/>
</dbReference>
<gene>
    <name evidence="2" type="ordered locus">SPO3021</name>
</gene>
<evidence type="ECO:0000256" key="1">
    <source>
        <dbReference type="ARBA" id="ARBA00001954"/>
    </source>
</evidence>
<evidence type="ECO:0000313" key="3">
    <source>
        <dbReference type="Proteomes" id="UP000001023"/>
    </source>
</evidence>
<dbReference type="KEGG" id="sil:SPO3021"/>
<evidence type="ECO:0000313" key="2">
    <source>
        <dbReference type="EMBL" id="AAV96257.1"/>
    </source>
</evidence>
<dbReference type="eggNOG" id="COG5285">
    <property type="taxonomic scope" value="Bacteria"/>
</dbReference>
<keyword evidence="2" id="KW-0560">Oxidoreductase</keyword>